<dbReference type="Gene3D" id="1.10.10.10">
    <property type="entry name" value="Winged helix-like DNA-binding domain superfamily/Winged helix DNA-binding domain"/>
    <property type="match status" value="1"/>
</dbReference>
<dbReference type="Gene3D" id="3.60.15.10">
    <property type="entry name" value="Ribonuclease Z/Hydroxyacylglutathione hydrolase-like"/>
    <property type="match status" value="1"/>
</dbReference>
<dbReference type="Pfam" id="PF00753">
    <property type="entry name" value="Lactamase_B"/>
    <property type="match status" value="1"/>
</dbReference>
<evidence type="ECO:0000313" key="3">
    <source>
        <dbReference type="Proteomes" id="UP000754644"/>
    </source>
</evidence>
<dbReference type="InterPro" id="IPR036388">
    <property type="entry name" value="WH-like_DNA-bd_sf"/>
</dbReference>
<feature type="domain" description="Metallo-beta-lactamase" evidence="1">
    <location>
        <begin position="39"/>
        <end position="213"/>
    </location>
</feature>
<sequence length="303" mass="33429">MATKIPFTYQYPYEYAQLEELSPLVRRVTARNPSGFTFRGTGTYIIGRGNVAVIDPGPMLEEHIEALKACLQGETVTHILITHTHFDHSPAAAPLKAYWGTKTYGYGPHGASKRDQGVMVEEGGDMDFVPDVVIGHGDIIKGDGWTVECVYTPGHTSNHVCFALLEEKALFTGDHVMGWSTSVIGPPDGDMTQYMNSLELLLTRDDEIYWPTHGTSISNVKDYVRAFIAHRLEREQQILDCVTQGYSKITDMVPVMYTETDKSLYGAAARSVLAAMARLVATGQVMSSEPELSLTADYRLAQA</sequence>
<dbReference type="SUPFAM" id="SSF56281">
    <property type="entry name" value="Metallo-hydrolase/oxidoreductase"/>
    <property type="match status" value="1"/>
</dbReference>
<dbReference type="AlphaFoldDB" id="A0A972VVH6"/>
<dbReference type="InterPro" id="IPR050662">
    <property type="entry name" value="Sec-metab_biosynth-thioest"/>
</dbReference>
<reference evidence="2" key="1">
    <citation type="submission" date="2020-05" db="EMBL/GenBank/DDBJ databases">
        <title>Sulfur intermediates as new biogeochemical hubs in an aquatic model microbial ecosystem.</title>
        <authorList>
            <person name="Vigneron A."/>
        </authorList>
    </citation>
    <scope>NUCLEOTIDE SEQUENCE</scope>
    <source>
        <strain evidence="2">Bin.250</strain>
    </source>
</reference>
<accession>A0A972VVH6</accession>
<dbReference type="InterPro" id="IPR041516">
    <property type="entry name" value="LACTB2_WH"/>
</dbReference>
<dbReference type="Pfam" id="PF17778">
    <property type="entry name" value="WHD_BLACT"/>
    <property type="match status" value="1"/>
</dbReference>
<comment type="caution">
    <text evidence="2">The sequence shown here is derived from an EMBL/GenBank/DDBJ whole genome shotgun (WGS) entry which is preliminary data.</text>
</comment>
<dbReference type="PANTHER" id="PTHR23131:SF0">
    <property type="entry name" value="ENDORIBONUCLEASE LACTB2"/>
    <property type="match status" value="1"/>
</dbReference>
<name>A0A972VVH6_9GAMM</name>
<dbReference type="EMBL" id="JABMOJ010000109">
    <property type="protein sequence ID" value="NQV64326.1"/>
    <property type="molecule type" value="Genomic_DNA"/>
</dbReference>
<proteinExistence type="predicted"/>
<dbReference type="InterPro" id="IPR036866">
    <property type="entry name" value="RibonucZ/Hydroxyglut_hydro"/>
</dbReference>
<dbReference type="InterPro" id="IPR001279">
    <property type="entry name" value="Metallo-B-lactamas"/>
</dbReference>
<dbReference type="Proteomes" id="UP000754644">
    <property type="component" value="Unassembled WGS sequence"/>
</dbReference>
<dbReference type="SMART" id="SM00849">
    <property type="entry name" value="Lactamase_B"/>
    <property type="match status" value="1"/>
</dbReference>
<protein>
    <submittedName>
        <fullName evidence="2">MBL fold metallo-hydrolase</fullName>
    </submittedName>
</protein>
<evidence type="ECO:0000313" key="2">
    <source>
        <dbReference type="EMBL" id="NQV64326.1"/>
    </source>
</evidence>
<gene>
    <name evidence="2" type="ORF">HQ497_03075</name>
</gene>
<organism evidence="2 3">
    <name type="scientific">SAR86 cluster bacterium</name>
    <dbReference type="NCBI Taxonomy" id="2030880"/>
    <lineage>
        <taxon>Bacteria</taxon>
        <taxon>Pseudomonadati</taxon>
        <taxon>Pseudomonadota</taxon>
        <taxon>Gammaproteobacteria</taxon>
        <taxon>SAR86 cluster</taxon>
    </lineage>
</organism>
<dbReference type="CDD" id="cd16278">
    <property type="entry name" value="metallo-hydrolase-like_MBL-fold"/>
    <property type="match status" value="1"/>
</dbReference>
<evidence type="ECO:0000259" key="1">
    <source>
        <dbReference type="SMART" id="SM00849"/>
    </source>
</evidence>
<dbReference type="PANTHER" id="PTHR23131">
    <property type="entry name" value="ENDORIBONUCLEASE LACTB2"/>
    <property type="match status" value="1"/>
</dbReference>